<evidence type="ECO:0000313" key="14">
    <source>
        <dbReference type="EMBL" id="KGE68433.1"/>
    </source>
</evidence>
<keyword evidence="3" id="KW-0488">Methylation</keyword>
<comment type="caution">
    <text evidence="14">The sequence shown here is derived from an EMBL/GenBank/DDBJ whole genome shotgun (WGS) entry which is preliminary data.</text>
</comment>
<evidence type="ECO:0000256" key="7">
    <source>
        <dbReference type="ARBA" id="ARBA00023136"/>
    </source>
</evidence>
<evidence type="ECO:0000256" key="5">
    <source>
        <dbReference type="ARBA" id="ARBA00022692"/>
    </source>
</evidence>
<sequence>MPPLRSIQARYTLFLVLFVLVLFVLTVVGIGQLVAPTLRHTEEQVVLNRIAEVAEQIQGELNKVQSQQRSITQTVPLLDSDAIDKVLPGLVDQYGELKVFGGGIWPLPNQRTPGRNKHSTFWHRDASGKLAVNTFWNSDPAPNYYDQSWYKGGLASPRGQCAWAAAYKDDASQEPRTNCAMAIQRDGVPYGVATIDVTLGFFNDLVASKEKDIGGQMLIVEGDGKIISNSSRISGPVVLKNISELTGTSAFAAQVSKALVNRDQALQRSEFDNQGVASTFYMRPIAGTPWFLATALPTSLITAQRDDVLGTLALLQIPMVLLLVLLAVYAIRQLVQRMKSLKTNTDALSAGDADLTRRITIRAEDELGAIGHSVNRFIVYLQNMIGEVTQATGAMSSSLEQLQRTSAHTNQILVRHASETDQTVTAITEMSSTADTVAQNAAETAAFTQRANEHADRSRVVVGEASTSVSALIGEVSSATHSVENMRQDAARITETLGVIGAIAGQTNLLALNAAIEAARAGEQGRGFAVVADEVRALAARTQASTSQINDMLTRLTAGVSSSVAAMENTQASCQSAADATARVNTGLDEMAGSVSHINNLSTQIATAAEQQSAVTEEINRSMVQIRQMVEELVQSGHATETNTQSLLEANGRVIALMGRFKVQ</sequence>
<dbReference type="SMART" id="SM00304">
    <property type="entry name" value="HAMP"/>
    <property type="match status" value="1"/>
</dbReference>
<keyword evidence="4" id="KW-0145">Chemotaxis</keyword>
<dbReference type="CDD" id="cd11386">
    <property type="entry name" value="MCP_signal"/>
    <property type="match status" value="1"/>
</dbReference>
<organism evidence="14 15">
    <name type="scientific">Pseudomonas fluorescens LMG 5329</name>
    <dbReference type="NCBI Taxonomy" id="1324332"/>
    <lineage>
        <taxon>Bacteria</taxon>
        <taxon>Pseudomonadati</taxon>
        <taxon>Pseudomonadota</taxon>
        <taxon>Gammaproteobacteria</taxon>
        <taxon>Pseudomonadales</taxon>
        <taxon>Pseudomonadaceae</taxon>
        <taxon>Pseudomonas</taxon>
    </lineage>
</organism>
<protein>
    <submittedName>
        <fullName evidence="14">Chemotaxis protein</fullName>
    </submittedName>
</protein>
<evidence type="ECO:0000256" key="9">
    <source>
        <dbReference type="ARBA" id="ARBA00029447"/>
    </source>
</evidence>
<comment type="subcellular location">
    <subcellularLocation>
        <location evidence="1">Cell membrane</location>
        <topology evidence="1">Multi-pass membrane protein</topology>
    </subcellularLocation>
</comment>
<keyword evidence="6 11" id="KW-1133">Transmembrane helix</keyword>
<dbReference type="Proteomes" id="UP000030060">
    <property type="component" value="Unassembled WGS sequence"/>
</dbReference>
<dbReference type="InterPro" id="IPR003660">
    <property type="entry name" value="HAMP_dom"/>
</dbReference>
<dbReference type="InterPro" id="IPR033479">
    <property type="entry name" value="dCache_1"/>
</dbReference>
<keyword evidence="7 11" id="KW-0472">Membrane</keyword>
<dbReference type="PANTHER" id="PTHR32089:SF55">
    <property type="entry name" value="METHYL ACCEPTING SENSORY TRANSDUCER WITH CACHE_2 SMALL MOLECULE BINDING DOMAIN"/>
    <property type="match status" value="1"/>
</dbReference>
<dbReference type="Pfam" id="PF02743">
    <property type="entry name" value="dCache_1"/>
    <property type="match status" value="1"/>
</dbReference>
<feature type="domain" description="Methyl-accepting transducer" evidence="12">
    <location>
        <begin position="391"/>
        <end position="627"/>
    </location>
</feature>
<dbReference type="Pfam" id="PF00015">
    <property type="entry name" value="MCPsignal"/>
    <property type="match status" value="1"/>
</dbReference>
<dbReference type="OrthoDB" id="2489132at2"/>
<evidence type="ECO:0000256" key="2">
    <source>
        <dbReference type="ARBA" id="ARBA00022475"/>
    </source>
</evidence>
<dbReference type="Gene3D" id="1.10.287.950">
    <property type="entry name" value="Methyl-accepting chemotaxis protein"/>
    <property type="match status" value="1"/>
</dbReference>
<evidence type="ECO:0000256" key="3">
    <source>
        <dbReference type="ARBA" id="ARBA00022481"/>
    </source>
</evidence>
<reference evidence="14 15" key="1">
    <citation type="journal article" date="2013" name="Genome Announc.">
        <title>Draft Genome Sequence of Pseudomonas fluorescens LMG 5329, a White Line-Inducing Principle-Producing Bioindicator for the Mushroom Pathogen Pseudomonas tolaasii.</title>
        <authorList>
            <person name="Ghequire M.G."/>
            <person name="Rokni-Zadeh H."/>
            <person name="Zarrineh P."/>
            <person name="De Mot R."/>
        </authorList>
    </citation>
    <scope>NUCLEOTIDE SEQUENCE [LARGE SCALE GENOMIC DNA]</scope>
    <source>
        <strain evidence="14 15">LMG 5329</strain>
    </source>
</reference>
<dbReference type="FunFam" id="1.10.287.950:FF:000001">
    <property type="entry name" value="Methyl-accepting chemotaxis sensory transducer"/>
    <property type="match status" value="1"/>
</dbReference>
<evidence type="ECO:0000313" key="15">
    <source>
        <dbReference type="Proteomes" id="UP000030060"/>
    </source>
</evidence>
<evidence type="ECO:0000256" key="8">
    <source>
        <dbReference type="ARBA" id="ARBA00023224"/>
    </source>
</evidence>
<dbReference type="Gene3D" id="3.30.450.20">
    <property type="entry name" value="PAS domain"/>
    <property type="match status" value="1"/>
</dbReference>
<keyword evidence="5 11" id="KW-0812">Transmembrane</keyword>
<dbReference type="GO" id="GO:0005886">
    <property type="term" value="C:plasma membrane"/>
    <property type="evidence" value="ECO:0007669"/>
    <property type="project" value="UniProtKB-SubCell"/>
</dbReference>
<evidence type="ECO:0000256" key="10">
    <source>
        <dbReference type="PROSITE-ProRule" id="PRU00284"/>
    </source>
</evidence>
<dbReference type="RefSeq" id="WP_038844604.1">
    <property type="nucleotide sequence ID" value="NZ_ASGY01000060.1"/>
</dbReference>
<gene>
    <name evidence="14" type="ORF">K814_0108315</name>
</gene>
<dbReference type="AlphaFoldDB" id="A0A0A1Z2J9"/>
<proteinExistence type="inferred from homology"/>
<feature type="transmembrane region" description="Helical" evidence="11">
    <location>
        <begin position="12"/>
        <end position="35"/>
    </location>
</feature>
<dbReference type="SUPFAM" id="SSF58104">
    <property type="entry name" value="Methyl-accepting chemotaxis protein (MCP) signaling domain"/>
    <property type="match status" value="1"/>
</dbReference>
<evidence type="ECO:0000256" key="4">
    <source>
        <dbReference type="ARBA" id="ARBA00022500"/>
    </source>
</evidence>
<dbReference type="PROSITE" id="PS50885">
    <property type="entry name" value="HAMP"/>
    <property type="match status" value="1"/>
</dbReference>
<dbReference type="PROSITE" id="PS50111">
    <property type="entry name" value="CHEMOTAXIS_TRANSDUC_2"/>
    <property type="match status" value="1"/>
</dbReference>
<comment type="similarity">
    <text evidence="9">Belongs to the methyl-accepting chemotaxis (MCP) protein family.</text>
</comment>
<dbReference type="PANTHER" id="PTHR32089">
    <property type="entry name" value="METHYL-ACCEPTING CHEMOTAXIS PROTEIN MCPB"/>
    <property type="match status" value="1"/>
</dbReference>
<feature type="transmembrane region" description="Helical" evidence="11">
    <location>
        <begin position="308"/>
        <end position="331"/>
    </location>
</feature>
<dbReference type="InterPro" id="IPR004089">
    <property type="entry name" value="MCPsignal_dom"/>
</dbReference>
<dbReference type="EMBL" id="ASGY01000060">
    <property type="protein sequence ID" value="KGE68433.1"/>
    <property type="molecule type" value="Genomic_DNA"/>
</dbReference>
<accession>A0A0A1Z2J9</accession>
<dbReference type="CDD" id="cd06225">
    <property type="entry name" value="HAMP"/>
    <property type="match status" value="1"/>
</dbReference>
<keyword evidence="8 10" id="KW-0807">Transducer</keyword>
<evidence type="ECO:0000256" key="11">
    <source>
        <dbReference type="SAM" id="Phobius"/>
    </source>
</evidence>
<evidence type="ECO:0000256" key="6">
    <source>
        <dbReference type="ARBA" id="ARBA00022989"/>
    </source>
</evidence>
<name>A0A0A1Z2J9_PSEFL</name>
<evidence type="ECO:0000256" key="1">
    <source>
        <dbReference type="ARBA" id="ARBA00004651"/>
    </source>
</evidence>
<evidence type="ECO:0000259" key="13">
    <source>
        <dbReference type="PROSITE" id="PS50885"/>
    </source>
</evidence>
<feature type="domain" description="HAMP" evidence="13">
    <location>
        <begin position="332"/>
        <end position="386"/>
    </location>
</feature>
<dbReference type="Pfam" id="PF00672">
    <property type="entry name" value="HAMP"/>
    <property type="match status" value="1"/>
</dbReference>
<dbReference type="SMART" id="SM00283">
    <property type="entry name" value="MA"/>
    <property type="match status" value="1"/>
</dbReference>
<dbReference type="GO" id="GO:0006935">
    <property type="term" value="P:chemotaxis"/>
    <property type="evidence" value="ECO:0007669"/>
    <property type="project" value="UniProtKB-KW"/>
</dbReference>
<keyword evidence="2" id="KW-1003">Cell membrane</keyword>
<dbReference type="GO" id="GO:0007165">
    <property type="term" value="P:signal transduction"/>
    <property type="evidence" value="ECO:0007669"/>
    <property type="project" value="UniProtKB-KW"/>
</dbReference>
<evidence type="ECO:0000259" key="12">
    <source>
        <dbReference type="PROSITE" id="PS50111"/>
    </source>
</evidence>